<feature type="region of interest" description="Disordered" evidence="1">
    <location>
        <begin position="117"/>
        <end position="142"/>
    </location>
</feature>
<evidence type="ECO:0000313" key="2">
    <source>
        <dbReference type="EMBL" id="KAK7676476.1"/>
    </source>
</evidence>
<feature type="compositionally biased region" description="Low complexity" evidence="1">
    <location>
        <begin position="117"/>
        <end position="128"/>
    </location>
</feature>
<accession>A0AAW0F9B3</accession>
<dbReference type="AlphaFoldDB" id="A0AAW0F9B3"/>
<gene>
    <name evidence="2" type="ORF">QCA50_020550</name>
</gene>
<protein>
    <submittedName>
        <fullName evidence="2">Uncharacterized protein</fullName>
    </submittedName>
</protein>
<dbReference type="EMBL" id="JASBNA010000115">
    <property type="protein sequence ID" value="KAK7676476.1"/>
    <property type="molecule type" value="Genomic_DNA"/>
</dbReference>
<sequence>MLQEPSTADHSTFPDLSDLRLASPISNSPPDIEMDLQTPSPIPAFTSGSSRPDIFDQASPSPIHDALPLPDAAAMRSPSPITGFASGSSVFDMLDQESPSPIQECLPLLGLSSLQSPSPIASSTSGPSITDMFGQASPSPIRDALPLPDAAAMRSPSPIAGFASGSSVFDMLDQESPSPIQECLPLLGLSSLRPASLIASSTSGTYIPDIFGQVSPSPIHDALSLPDTTAMRSPSPIAGSAAGPSVFNMLDQESPSPILDCLPIPDVVSLQSPSSIAILTSGRPARSESPYLVVDPVEPMLLTDINEIRSPSPIASPTSSTDSDEIIFLGNNVPVTQVDWERRIYYTGRTTLLIDEGTLFFWSIFKKHWFAPNQLLRWRKWAQDHRMTIKLAEDLLDFPQRYPELFKSHMRPLCGLPKDDEGRYILPLVEDIKPNLRFTTEVAFESGPLGTLEPYVPDGGAVSTIQSEADPVDSLTIKMEYTGLYSAEVKRAFVRQYHNLRLPLGEEFVNEWQRHLRGAAGIPELRMLETRCITPAIVVSNFETPYPDVPPHPSTNLSHKDSELDDNRNLIKTMRELSSAISDLRSCTSEVFGTARYDRIMRQGRN</sequence>
<keyword evidence="3" id="KW-1185">Reference proteome</keyword>
<dbReference type="Proteomes" id="UP001385951">
    <property type="component" value="Unassembled WGS sequence"/>
</dbReference>
<evidence type="ECO:0000313" key="3">
    <source>
        <dbReference type="Proteomes" id="UP001385951"/>
    </source>
</evidence>
<comment type="caution">
    <text evidence="2">The sequence shown here is derived from an EMBL/GenBank/DDBJ whole genome shotgun (WGS) entry which is preliminary data.</text>
</comment>
<reference evidence="2 3" key="1">
    <citation type="submission" date="2022-09" db="EMBL/GenBank/DDBJ databases">
        <authorList>
            <person name="Palmer J.M."/>
        </authorList>
    </citation>
    <scope>NUCLEOTIDE SEQUENCE [LARGE SCALE GENOMIC DNA]</scope>
    <source>
        <strain evidence="2 3">DSM 7382</strain>
    </source>
</reference>
<proteinExistence type="predicted"/>
<feature type="region of interest" description="Disordered" evidence="1">
    <location>
        <begin position="1"/>
        <end position="52"/>
    </location>
</feature>
<name>A0AAW0F9B3_9APHY</name>
<evidence type="ECO:0000256" key="1">
    <source>
        <dbReference type="SAM" id="MobiDB-lite"/>
    </source>
</evidence>
<feature type="compositionally biased region" description="Polar residues" evidence="1">
    <location>
        <begin position="1"/>
        <end position="10"/>
    </location>
</feature>
<organism evidence="2 3">
    <name type="scientific">Cerrena zonata</name>
    <dbReference type="NCBI Taxonomy" id="2478898"/>
    <lineage>
        <taxon>Eukaryota</taxon>
        <taxon>Fungi</taxon>
        <taxon>Dikarya</taxon>
        <taxon>Basidiomycota</taxon>
        <taxon>Agaricomycotina</taxon>
        <taxon>Agaricomycetes</taxon>
        <taxon>Polyporales</taxon>
        <taxon>Cerrenaceae</taxon>
        <taxon>Cerrena</taxon>
    </lineage>
</organism>